<evidence type="ECO:0000313" key="1">
    <source>
        <dbReference type="EMBL" id="KAF0034480.1"/>
    </source>
</evidence>
<comment type="caution">
    <text evidence="1">The sequence shown here is derived from an EMBL/GenBank/DDBJ whole genome shotgun (WGS) entry which is preliminary data.</text>
</comment>
<proteinExistence type="predicted"/>
<protein>
    <submittedName>
        <fullName evidence="1">Uncharacterized protein</fullName>
    </submittedName>
</protein>
<accession>A0A6A4SRE7</accession>
<sequence length="255" mass="29072">MTRVQMRGNDSSALPSLSHVEAPSGLRQRVLKRQLSSANMLHVFSVAVTYSSGCRRDKVFSLVIQQVRERQTPTEYDEMWCSDVGKWKEKLNLESNKWTTRGTTCFRLPIVNCSPVAARLDLPSHGPCSGKHEAEQRQCRGKCHISHCRDFSKLLHLLLCENQFRQNETIHIDYAVQCIVLSVGQLGSDSPFQPFQRWIEGGCVRHSIPIMPSLISSAEVIFAREKICPGYSSKNTELYVLDFIFEILNVRQMRT</sequence>
<dbReference type="EMBL" id="VEVO01000011">
    <property type="protein sequence ID" value="KAF0034480.1"/>
    <property type="molecule type" value="Genomic_DNA"/>
</dbReference>
<reference evidence="1 2" key="1">
    <citation type="submission" date="2019-06" db="EMBL/GenBank/DDBJ databases">
        <title>Draft genomes of female and male turbot (Scophthalmus maximus).</title>
        <authorList>
            <person name="Xu H."/>
            <person name="Xu X.-W."/>
            <person name="Shao C."/>
            <person name="Chen S."/>
        </authorList>
    </citation>
    <scope>NUCLEOTIDE SEQUENCE [LARGE SCALE GENOMIC DNA]</scope>
    <source>
        <strain evidence="1">Ysfricsl-2016a</strain>
        <tissue evidence="1">Blood</tissue>
    </source>
</reference>
<gene>
    <name evidence="1" type="ORF">F2P81_012238</name>
</gene>
<organism evidence="1 2">
    <name type="scientific">Scophthalmus maximus</name>
    <name type="common">Turbot</name>
    <name type="synonym">Psetta maxima</name>
    <dbReference type="NCBI Taxonomy" id="52904"/>
    <lineage>
        <taxon>Eukaryota</taxon>
        <taxon>Metazoa</taxon>
        <taxon>Chordata</taxon>
        <taxon>Craniata</taxon>
        <taxon>Vertebrata</taxon>
        <taxon>Euteleostomi</taxon>
        <taxon>Actinopterygii</taxon>
        <taxon>Neopterygii</taxon>
        <taxon>Teleostei</taxon>
        <taxon>Neoteleostei</taxon>
        <taxon>Acanthomorphata</taxon>
        <taxon>Carangaria</taxon>
        <taxon>Pleuronectiformes</taxon>
        <taxon>Pleuronectoidei</taxon>
        <taxon>Scophthalmidae</taxon>
        <taxon>Scophthalmus</taxon>
    </lineage>
</organism>
<dbReference type="AlphaFoldDB" id="A0A6A4SRE7"/>
<evidence type="ECO:0000313" key="2">
    <source>
        <dbReference type="Proteomes" id="UP000438429"/>
    </source>
</evidence>
<dbReference type="Proteomes" id="UP000438429">
    <property type="component" value="Unassembled WGS sequence"/>
</dbReference>
<name>A0A6A4SRE7_SCOMX</name>